<dbReference type="Gene3D" id="3.90.105.10">
    <property type="entry name" value="Molybdopterin biosynthesis moea protein, domain 2"/>
    <property type="match status" value="1"/>
</dbReference>
<dbReference type="SUPFAM" id="SSF63882">
    <property type="entry name" value="MoeA N-terminal region -like"/>
    <property type="match status" value="1"/>
</dbReference>
<gene>
    <name evidence="8" type="ORF">B7Z01_09490</name>
</gene>
<comment type="pathway">
    <text evidence="2 6">Cofactor biosynthesis; molybdopterin biosynthesis.</text>
</comment>
<reference evidence="8 9" key="1">
    <citation type="submission" date="2017-03" db="EMBL/GenBank/DDBJ databases">
        <title>Lifting the veil on microbial sulfur biogeochemistry in mining wastewaters.</title>
        <authorList>
            <person name="Kantor R.S."/>
            <person name="Colenbrander Nelson T."/>
            <person name="Marshall S."/>
            <person name="Bennett D."/>
            <person name="Apte S."/>
            <person name="Camacho D."/>
            <person name="Thomas B.C."/>
            <person name="Warren L.A."/>
            <person name="Banfield J.F."/>
        </authorList>
    </citation>
    <scope>NUCLEOTIDE SEQUENCE [LARGE SCALE GENOMIC DNA]</scope>
    <source>
        <strain evidence="8">32-69-9</strain>
    </source>
</reference>
<evidence type="ECO:0000313" key="8">
    <source>
        <dbReference type="EMBL" id="OYX33117.1"/>
    </source>
</evidence>
<comment type="catalytic activity">
    <reaction evidence="5">
        <text>adenylyl-molybdopterin + molybdate = Mo-molybdopterin + AMP + H(+)</text>
        <dbReference type="Rhea" id="RHEA:35047"/>
        <dbReference type="ChEBI" id="CHEBI:15378"/>
        <dbReference type="ChEBI" id="CHEBI:36264"/>
        <dbReference type="ChEBI" id="CHEBI:62727"/>
        <dbReference type="ChEBI" id="CHEBI:71302"/>
        <dbReference type="ChEBI" id="CHEBI:456215"/>
        <dbReference type="EC" id="2.10.1.1"/>
    </reaction>
</comment>
<comment type="similarity">
    <text evidence="3 6">Belongs to the MoeA family.</text>
</comment>
<name>A0A258FLM1_9CAUL</name>
<dbReference type="InterPro" id="IPR036135">
    <property type="entry name" value="MoeA_linker/N_sf"/>
</dbReference>
<evidence type="ECO:0000256" key="2">
    <source>
        <dbReference type="ARBA" id="ARBA00005046"/>
    </source>
</evidence>
<evidence type="ECO:0000256" key="1">
    <source>
        <dbReference type="ARBA" id="ARBA00002901"/>
    </source>
</evidence>
<dbReference type="Gene3D" id="3.40.980.10">
    <property type="entry name" value="MoaB/Mog-like domain"/>
    <property type="match status" value="1"/>
</dbReference>
<accession>A0A258FLM1</accession>
<dbReference type="InterPro" id="IPR038987">
    <property type="entry name" value="MoeA-like"/>
</dbReference>
<dbReference type="Pfam" id="PF03453">
    <property type="entry name" value="MoeA_N"/>
    <property type="match status" value="1"/>
</dbReference>
<organism evidence="8 9">
    <name type="scientific">Brevundimonas subvibrioides</name>
    <dbReference type="NCBI Taxonomy" id="74313"/>
    <lineage>
        <taxon>Bacteria</taxon>
        <taxon>Pseudomonadati</taxon>
        <taxon>Pseudomonadota</taxon>
        <taxon>Alphaproteobacteria</taxon>
        <taxon>Caulobacterales</taxon>
        <taxon>Caulobacteraceae</taxon>
        <taxon>Brevundimonas</taxon>
    </lineage>
</organism>
<dbReference type="GO" id="GO:0006777">
    <property type="term" value="P:Mo-molybdopterin cofactor biosynthetic process"/>
    <property type="evidence" value="ECO:0007669"/>
    <property type="project" value="UniProtKB-UniRule"/>
</dbReference>
<dbReference type="EC" id="2.10.1.1" evidence="6"/>
<feature type="domain" description="MoaB/Mog" evidence="7">
    <location>
        <begin position="175"/>
        <end position="312"/>
    </location>
</feature>
<dbReference type="PANTHER" id="PTHR10192:SF5">
    <property type="entry name" value="GEPHYRIN"/>
    <property type="match status" value="1"/>
</dbReference>
<dbReference type="InterPro" id="IPR005111">
    <property type="entry name" value="MoeA_C_domain_IV"/>
</dbReference>
<comment type="cofactor">
    <cofactor evidence="6">
        <name>Mg(2+)</name>
        <dbReference type="ChEBI" id="CHEBI:18420"/>
    </cofactor>
</comment>
<dbReference type="GO" id="GO:0005829">
    <property type="term" value="C:cytosol"/>
    <property type="evidence" value="ECO:0007669"/>
    <property type="project" value="TreeGrafter"/>
</dbReference>
<dbReference type="Proteomes" id="UP000215595">
    <property type="component" value="Unassembled WGS sequence"/>
</dbReference>
<dbReference type="NCBIfam" id="NF045515">
    <property type="entry name" value="Glp_gephyrin"/>
    <property type="match status" value="1"/>
</dbReference>
<dbReference type="InterPro" id="IPR036688">
    <property type="entry name" value="MoeA_C_domain_IV_sf"/>
</dbReference>
<dbReference type="Pfam" id="PF03454">
    <property type="entry name" value="MoeA_C"/>
    <property type="match status" value="1"/>
</dbReference>
<comment type="caution">
    <text evidence="8">The sequence shown here is derived from an EMBL/GenBank/DDBJ whole genome shotgun (WGS) entry which is preliminary data.</text>
</comment>
<proteinExistence type="inferred from homology"/>
<evidence type="ECO:0000259" key="7">
    <source>
        <dbReference type="SMART" id="SM00852"/>
    </source>
</evidence>
<keyword evidence="6 8" id="KW-0808">Transferase</keyword>
<dbReference type="GO" id="GO:0061599">
    <property type="term" value="F:molybdopterin molybdotransferase activity"/>
    <property type="evidence" value="ECO:0007669"/>
    <property type="project" value="UniProtKB-UniRule"/>
</dbReference>
<keyword evidence="6" id="KW-0479">Metal-binding</keyword>
<dbReference type="SUPFAM" id="SSF53218">
    <property type="entry name" value="Molybdenum cofactor biosynthesis proteins"/>
    <property type="match status" value="1"/>
</dbReference>
<dbReference type="Gene3D" id="2.170.190.11">
    <property type="entry name" value="Molybdopterin biosynthesis moea protein, domain 3"/>
    <property type="match status" value="1"/>
</dbReference>
<evidence type="ECO:0000256" key="3">
    <source>
        <dbReference type="ARBA" id="ARBA00010763"/>
    </source>
</evidence>
<evidence type="ECO:0000313" key="9">
    <source>
        <dbReference type="Proteomes" id="UP000215595"/>
    </source>
</evidence>
<dbReference type="SMART" id="SM00852">
    <property type="entry name" value="MoCF_biosynth"/>
    <property type="match status" value="1"/>
</dbReference>
<keyword evidence="4 6" id="KW-0501">Molybdenum cofactor biosynthesis</keyword>
<dbReference type="CDD" id="cd00887">
    <property type="entry name" value="MoeA"/>
    <property type="match status" value="1"/>
</dbReference>
<comment type="function">
    <text evidence="1 6">Catalyzes the insertion of molybdate into adenylated molybdopterin with the concomitant release of AMP.</text>
</comment>
<dbReference type="Pfam" id="PF00994">
    <property type="entry name" value="MoCF_biosynth"/>
    <property type="match status" value="1"/>
</dbReference>
<dbReference type="InterPro" id="IPR036425">
    <property type="entry name" value="MoaB/Mog-like_dom_sf"/>
</dbReference>
<protein>
    <recommendedName>
        <fullName evidence="6">Molybdopterin molybdenumtransferase</fullName>
        <ecNumber evidence="6">2.10.1.1</ecNumber>
    </recommendedName>
</protein>
<dbReference type="EMBL" id="NCEB01000018">
    <property type="protein sequence ID" value="OYX33117.1"/>
    <property type="molecule type" value="Genomic_DNA"/>
</dbReference>
<dbReference type="GO" id="GO:0046872">
    <property type="term" value="F:metal ion binding"/>
    <property type="evidence" value="ECO:0007669"/>
    <property type="project" value="UniProtKB-UniRule"/>
</dbReference>
<evidence type="ECO:0000256" key="5">
    <source>
        <dbReference type="ARBA" id="ARBA00047317"/>
    </source>
</evidence>
<sequence length="397" mass="40455">MSLQTVEAARAALLEGVGPSGAEAVGLDEADGRWLAEPVVATRDQPPFDASAMDGWAVRTADLGEEPLRIVGESAAGAGFAGSLGPGETVRIFTGAPLPVGADRVVIQEEARAAGDDLTVLAPADAPAWVRRRGADYGAGQVLLEPGARLNPWRIALAASAGVGSVRCARRPRVAVLAGGAEVVAAGQAAGALQIFDAAGPGVSQVARRAGAVVTPLPLVGDRLEEIRAALETAEVDLIVVIGGASVGDHDRVKPAARELGARMRVEGIAMRPGKPLWAAILPDGRRILGLPGNPVSALVCGELFLKPLLAAMQGGVALPETETMPLAEALPANGPREHWMRAARVVGPDGRGAVRALPDQDSAMLTVLSGADGLIRRAANAPQVGAGEDVEILPLG</sequence>
<keyword evidence="6" id="KW-0460">Magnesium</keyword>
<dbReference type="InterPro" id="IPR005110">
    <property type="entry name" value="MoeA_linker/N"/>
</dbReference>
<evidence type="ECO:0000256" key="4">
    <source>
        <dbReference type="ARBA" id="ARBA00023150"/>
    </source>
</evidence>
<dbReference type="InterPro" id="IPR001453">
    <property type="entry name" value="MoaB/Mog_dom"/>
</dbReference>
<dbReference type="Gene3D" id="2.40.340.10">
    <property type="entry name" value="MoeA, C-terminal, domain IV"/>
    <property type="match status" value="1"/>
</dbReference>
<keyword evidence="6" id="KW-0500">Molybdenum</keyword>
<dbReference type="PANTHER" id="PTHR10192">
    <property type="entry name" value="MOLYBDOPTERIN BIOSYNTHESIS PROTEIN"/>
    <property type="match status" value="1"/>
</dbReference>
<dbReference type="AlphaFoldDB" id="A0A258FLM1"/>
<dbReference type="SUPFAM" id="SSF63867">
    <property type="entry name" value="MoeA C-terminal domain-like"/>
    <property type="match status" value="1"/>
</dbReference>
<evidence type="ECO:0000256" key="6">
    <source>
        <dbReference type="RuleBase" id="RU365090"/>
    </source>
</evidence>
<dbReference type="UniPathway" id="UPA00344"/>